<keyword evidence="10" id="KW-1133">Transmembrane helix</keyword>
<dbReference type="Proteomes" id="UP000494165">
    <property type="component" value="Unassembled WGS sequence"/>
</dbReference>
<evidence type="ECO:0000256" key="10">
    <source>
        <dbReference type="ARBA" id="ARBA00022989"/>
    </source>
</evidence>
<evidence type="ECO:0000256" key="15">
    <source>
        <dbReference type="RuleBase" id="RU363063"/>
    </source>
</evidence>
<dbReference type="EC" id="2.4.1.-" evidence="15"/>
<dbReference type="AlphaFoldDB" id="A0A8S1CBY5"/>
<evidence type="ECO:0000256" key="7">
    <source>
        <dbReference type="ARBA" id="ARBA00022679"/>
    </source>
</evidence>
<dbReference type="FunFam" id="3.90.550.50:FF:000018">
    <property type="entry name" value="Hexosyltransferase"/>
    <property type="match status" value="1"/>
</dbReference>
<protein>
    <recommendedName>
        <fullName evidence="15">Hexosyltransferase</fullName>
        <ecNumber evidence="15">2.4.1.-</ecNumber>
    </recommendedName>
</protein>
<keyword evidence="17" id="KW-1185">Reference proteome</keyword>
<keyword evidence="8" id="KW-0812">Transmembrane</keyword>
<evidence type="ECO:0000256" key="9">
    <source>
        <dbReference type="ARBA" id="ARBA00022968"/>
    </source>
</evidence>
<keyword evidence="12" id="KW-0472">Membrane</keyword>
<dbReference type="GO" id="GO:0047220">
    <property type="term" value="F:galactosylxylosylprotein 3-beta-galactosyltransferase activity"/>
    <property type="evidence" value="ECO:0007669"/>
    <property type="project" value="TreeGrafter"/>
</dbReference>
<proteinExistence type="inferred from homology"/>
<evidence type="ECO:0000256" key="14">
    <source>
        <dbReference type="ARBA" id="ARBA00023211"/>
    </source>
</evidence>
<keyword evidence="9" id="KW-0735">Signal-anchor</keyword>
<evidence type="ECO:0000256" key="1">
    <source>
        <dbReference type="ARBA" id="ARBA00001936"/>
    </source>
</evidence>
<reference evidence="16 17" key="1">
    <citation type="submission" date="2020-04" db="EMBL/GenBank/DDBJ databases">
        <authorList>
            <person name="Alioto T."/>
            <person name="Alioto T."/>
            <person name="Gomez Garrido J."/>
        </authorList>
    </citation>
    <scope>NUCLEOTIDE SEQUENCE [LARGE SCALE GENOMIC DNA]</scope>
</reference>
<evidence type="ECO:0000256" key="6">
    <source>
        <dbReference type="ARBA" id="ARBA00022676"/>
    </source>
</evidence>
<dbReference type="InterPro" id="IPR002659">
    <property type="entry name" value="Glyco_trans_31"/>
</dbReference>
<keyword evidence="14" id="KW-0464">Manganese</keyword>
<comment type="pathway">
    <text evidence="4">Glycan metabolism; heparan sulfate biosynthesis.</text>
</comment>
<comment type="cofactor">
    <cofactor evidence="1">
        <name>Mn(2+)</name>
        <dbReference type="ChEBI" id="CHEBI:29035"/>
    </cofactor>
</comment>
<dbReference type="PANTHER" id="PTHR11214:SF3">
    <property type="entry name" value="BETA-1,3-GALACTOSYLTRANSFERASE 6"/>
    <property type="match status" value="1"/>
</dbReference>
<evidence type="ECO:0000256" key="8">
    <source>
        <dbReference type="ARBA" id="ARBA00022692"/>
    </source>
</evidence>
<evidence type="ECO:0000256" key="12">
    <source>
        <dbReference type="ARBA" id="ARBA00023136"/>
    </source>
</evidence>
<keyword evidence="13" id="KW-0325">Glycoprotein</keyword>
<evidence type="ECO:0000256" key="13">
    <source>
        <dbReference type="ARBA" id="ARBA00023180"/>
    </source>
</evidence>
<evidence type="ECO:0000256" key="3">
    <source>
        <dbReference type="ARBA" id="ARBA00004840"/>
    </source>
</evidence>
<evidence type="ECO:0000256" key="11">
    <source>
        <dbReference type="ARBA" id="ARBA00023034"/>
    </source>
</evidence>
<keyword evidence="6 15" id="KW-0328">Glycosyltransferase</keyword>
<dbReference type="PANTHER" id="PTHR11214">
    <property type="entry name" value="BETA-1,3-N-ACETYLGLUCOSAMINYLTRANSFERASE"/>
    <property type="match status" value="1"/>
</dbReference>
<evidence type="ECO:0000256" key="2">
    <source>
        <dbReference type="ARBA" id="ARBA00004323"/>
    </source>
</evidence>
<gene>
    <name evidence="16" type="ORF">CLODIP_2_CD11802</name>
</gene>
<evidence type="ECO:0000256" key="4">
    <source>
        <dbReference type="ARBA" id="ARBA00005093"/>
    </source>
</evidence>
<comment type="caution">
    <text evidence="16">The sequence shown here is derived from an EMBL/GenBank/DDBJ whole genome shotgun (WGS) entry which is preliminary data.</text>
</comment>
<comment type="subcellular location">
    <subcellularLocation>
        <location evidence="2 15">Golgi apparatus membrane</location>
        <topology evidence="2 15">Single-pass type II membrane protein</topology>
    </subcellularLocation>
</comment>
<dbReference type="EMBL" id="CADEPI010000033">
    <property type="protein sequence ID" value="CAB3367823.1"/>
    <property type="molecule type" value="Genomic_DNA"/>
</dbReference>
<comment type="similarity">
    <text evidence="5 15">Belongs to the glycosyltransferase 31 family.</text>
</comment>
<organism evidence="16 17">
    <name type="scientific">Cloeon dipterum</name>
    <dbReference type="NCBI Taxonomy" id="197152"/>
    <lineage>
        <taxon>Eukaryota</taxon>
        <taxon>Metazoa</taxon>
        <taxon>Ecdysozoa</taxon>
        <taxon>Arthropoda</taxon>
        <taxon>Hexapoda</taxon>
        <taxon>Insecta</taxon>
        <taxon>Pterygota</taxon>
        <taxon>Palaeoptera</taxon>
        <taxon>Ephemeroptera</taxon>
        <taxon>Pisciforma</taxon>
        <taxon>Baetidae</taxon>
        <taxon>Cloeon</taxon>
    </lineage>
</organism>
<keyword evidence="11 15" id="KW-0333">Golgi apparatus</keyword>
<evidence type="ECO:0000313" key="17">
    <source>
        <dbReference type="Proteomes" id="UP000494165"/>
    </source>
</evidence>
<dbReference type="GO" id="GO:0006493">
    <property type="term" value="P:protein O-linked glycosylation"/>
    <property type="evidence" value="ECO:0007669"/>
    <property type="project" value="TreeGrafter"/>
</dbReference>
<name>A0A8S1CBY5_9INSE</name>
<accession>A0A8S1CBY5</accession>
<dbReference type="Gene3D" id="3.90.550.50">
    <property type="match status" value="1"/>
</dbReference>
<dbReference type="Pfam" id="PF01762">
    <property type="entry name" value="Galactosyl_T"/>
    <property type="match status" value="1"/>
</dbReference>
<evidence type="ECO:0000256" key="5">
    <source>
        <dbReference type="ARBA" id="ARBA00008661"/>
    </source>
</evidence>
<evidence type="ECO:0000313" key="16">
    <source>
        <dbReference type="EMBL" id="CAB3367823.1"/>
    </source>
</evidence>
<dbReference type="OrthoDB" id="1158011at2759"/>
<keyword evidence="7" id="KW-0808">Transferase</keyword>
<dbReference type="GO" id="GO:0006024">
    <property type="term" value="P:glycosaminoglycan biosynthetic process"/>
    <property type="evidence" value="ECO:0007669"/>
    <property type="project" value="UniProtKB-ARBA"/>
</dbReference>
<comment type="pathway">
    <text evidence="3">Glycan metabolism; chondroitin sulfate biosynthesis.</text>
</comment>
<dbReference type="GO" id="GO:0000139">
    <property type="term" value="C:Golgi membrane"/>
    <property type="evidence" value="ECO:0007669"/>
    <property type="project" value="UniProtKB-SubCell"/>
</dbReference>
<sequence>MLTINFIALDSTSKPKQPVQDASDTEILDQHLLVVMILSKPDNYAQRNAIRETWASEMGTDSVYVFVLGKDGDKNQLRHEVKKFDDLLFVDIQDRYDFLTTKLLLGFQKISSHYKYRFLLKCDDDSFVRLSALKTELQTASSPLYWGFFRGDARVKTTGKWRETKWDLCDRYLPYAHGGGYVLSSDLVAFLANNSQLWRRFNSEDTSVGAWLAAVEAQRKHDMRFDTEHRSRGCSNTFLVTHKQTPERMRSLWTHLQDTGELCEKEEILVPGFEYNWSVPPSKCCSRFDGGGV</sequence>